<dbReference type="InterPro" id="IPR013784">
    <property type="entry name" value="Carb-bd-like_fold"/>
</dbReference>
<reference evidence="2 3" key="1">
    <citation type="submission" date="2010-01" db="EMBL/GenBank/DDBJ databases">
        <title>The Genome Sequence of Escherichia coli M605.</title>
        <authorList>
            <consortium name="The Broad Institute Genome Sequencing Platform"/>
            <consortium name="The Broad Institute Genome Sequencing Center for Infectious Disease"/>
            <person name="Feldgarden M."/>
            <person name="Gordon D.M."/>
            <person name="Johnson J.R."/>
            <person name="Johnston B.D."/>
            <person name="Young S."/>
            <person name="Zeng Q."/>
            <person name="Koehrsen M."/>
            <person name="Alvarado L."/>
            <person name="Berlin A.M."/>
            <person name="Borenstein D."/>
            <person name="Chapman S.B."/>
            <person name="Chen Z."/>
            <person name="Engels R."/>
            <person name="Freedman E."/>
            <person name="Gellesch M."/>
            <person name="Goldberg J."/>
            <person name="Griggs A."/>
            <person name="Gujja S."/>
            <person name="Heilman E.R."/>
            <person name="Heiman D.I."/>
            <person name="Hepburn T.A."/>
            <person name="Howarth C."/>
            <person name="Jen D."/>
            <person name="Larson L."/>
            <person name="Lewis B."/>
            <person name="Mehta T."/>
            <person name="Park D."/>
            <person name="Pearson M."/>
            <person name="Richards J."/>
            <person name="Roberts A."/>
            <person name="Saif S."/>
            <person name="Shea T.D."/>
            <person name="Shenoy N."/>
            <person name="Sisk P."/>
            <person name="Stolte C."/>
            <person name="Sykes S.N."/>
            <person name="Walk T."/>
            <person name="White J."/>
            <person name="Yandava C."/>
            <person name="Haas B."/>
            <person name="Henn M.R."/>
            <person name="Nusbaum C."/>
            <person name="Birren B."/>
        </authorList>
    </citation>
    <scope>NUCLEOTIDE SEQUENCE [LARGE SCALE GENOMIC DNA]</scope>
    <source>
        <strain evidence="2 3">M605</strain>
    </source>
</reference>
<evidence type="ECO:0000259" key="1">
    <source>
        <dbReference type="Pfam" id="PF08400"/>
    </source>
</evidence>
<dbReference type="Proteomes" id="UP000004710">
    <property type="component" value="Unassembled WGS sequence"/>
</dbReference>
<accession>F4T772</accession>
<dbReference type="EMBL" id="GL883931">
    <property type="protein sequence ID" value="EGI13149.1"/>
    <property type="molecule type" value="Genomic_DNA"/>
</dbReference>
<organism evidence="2 3">
    <name type="scientific">Escherichia coli M605</name>
    <dbReference type="NCBI Taxonomy" id="656417"/>
    <lineage>
        <taxon>Bacteria</taxon>
        <taxon>Pseudomonadati</taxon>
        <taxon>Pseudomonadota</taxon>
        <taxon>Gammaproteobacteria</taxon>
        <taxon>Enterobacterales</taxon>
        <taxon>Enterobacteriaceae</taxon>
        <taxon>Escherichia</taxon>
    </lineage>
</organism>
<name>F4T772_ECOLX</name>
<dbReference type="SUPFAM" id="SSF49452">
    <property type="entry name" value="Starch-binding domain-like"/>
    <property type="match status" value="1"/>
</dbReference>
<evidence type="ECO:0000313" key="3">
    <source>
        <dbReference type="Proteomes" id="UP000004710"/>
    </source>
</evidence>
<dbReference type="HOGENOM" id="CLU_1080701_0_0_6"/>
<gene>
    <name evidence="2" type="ORF">ECIG_04496</name>
</gene>
<evidence type="ECO:0000313" key="2">
    <source>
        <dbReference type="EMBL" id="EGI13149.1"/>
    </source>
</evidence>
<dbReference type="Pfam" id="PF08400">
    <property type="entry name" value="phage_tail_N"/>
    <property type="match status" value="1"/>
</dbReference>
<dbReference type="InterPro" id="IPR013609">
    <property type="entry name" value="Stf-like_N"/>
</dbReference>
<sequence>MPEAIRISGILQDGTGRPVTDCTIVLKARVTTQDVIVKTAGHGSVDPAGYYAMDVFPGEYEVILWMEKQPPAHVGVITVYQDSPSGTLNSFLLTPGISTLTPAVLKQFADIAAHIDVQEEKISDAVKRAEAAVGKAQALTGVPDEPGCFVMTRDGWLKRERFDVAVQSVSDNGTIDASSHQCFYIDGTKKLSLTFTGLPAGRVVMLVLVVRGSGGQLVWPDTLHWSWGIPPSPGKTRTIIPVIWDGEGLYGGAPVVI</sequence>
<dbReference type="GO" id="GO:0030246">
    <property type="term" value="F:carbohydrate binding"/>
    <property type="evidence" value="ECO:0007669"/>
    <property type="project" value="InterPro"/>
</dbReference>
<dbReference type="AlphaFoldDB" id="F4T772"/>
<feature type="domain" description="Lambda-like tail fibre protein N-terminal" evidence="1">
    <location>
        <begin position="4"/>
        <end position="132"/>
    </location>
</feature>
<proteinExistence type="predicted"/>
<protein>
    <submittedName>
        <fullName evidence="2">Side tail fiber protein</fullName>
    </submittedName>
</protein>
<dbReference type="RefSeq" id="WP_001113621.1">
    <property type="nucleotide sequence ID" value="NZ_GL883931.1"/>
</dbReference>